<protein>
    <submittedName>
        <fullName evidence="3">Alpha-1,3-rhamnosyl/mannosyltransferase</fullName>
    </submittedName>
</protein>
<dbReference type="EMBL" id="CAACVI010000012">
    <property type="protein sequence ID" value="VEN73926.1"/>
    <property type="molecule type" value="Genomic_DNA"/>
</dbReference>
<dbReference type="GO" id="GO:0009103">
    <property type="term" value="P:lipopolysaccharide biosynthetic process"/>
    <property type="evidence" value="ECO:0007669"/>
    <property type="project" value="TreeGrafter"/>
</dbReference>
<evidence type="ECO:0000256" key="1">
    <source>
        <dbReference type="ARBA" id="ARBA00022679"/>
    </source>
</evidence>
<dbReference type="GO" id="GO:0016757">
    <property type="term" value="F:glycosyltransferase activity"/>
    <property type="evidence" value="ECO:0007669"/>
    <property type="project" value="UniProtKB-KW"/>
</dbReference>
<dbReference type="InterPro" id="IPR001296">
    <property type="entry name" value="Glyco_trans_1"/>
</dbReference>
<evidence type="ECO:0000259" key="2">
    <source>
        <dbReference type="Pfam" id="PF00534"/>
    </source>
</evidence>
<dbReference type="PANTHER" id="PTHR46401:SF2">
    <property type="entry name" value="GLYCOSYLTRANSFERASE WBBK-RELATED"/>
    <property type="match status" value="1"/>
</dbReference>
<keyword evidence="1 3" id="KW-0808">Transferase</keyword>
<dbReference type="FunFam" id="3.40.50.2000:FF:000119">
    <property type="entry name" value="Glycosyl transferase group 1"/>
    <property type="match status" value="1"/>
</dbReference>
<dbReference type="Gene3D" id="3.40.50.2000">
    <property type="entry name" value="Glycogen Phosphorylase B"/>
    <property type="match status" value="2"/>
</dbReference>
<keyword evidence="3" id="KW-0328">Glycosyltransferase</keyword>
<feature type="domain" description="Glycosyl transferase family 1" evidence="2">
    <location>
        <begin position="204"/>
        <end position="351"/>
    </location>
</feature>
<gene>
    <name evidence="3" type="ORF">EPICR_20397</name>
</gene>
<reference evidence="3" key="1">
    <citation type="submission" date="2019-01" db="EMBL/GenBank/DDBJ databases">
        <authorList>
            <consortium name="Genoscope - CEA"/>
            <person name="William W."/>
        </authorList>
    </citation>
    <scope>NUCLEOTIDE SEQUENCE</scope>
    <source>
        <strain evidence="3">CR-1</strain>
    </source>
</reference>
<name>A0A484HI41_9BACT</name>
<dbReference type="Pfam" id="PF00534">
    <property type="entry name" value="Glycos_transf_1"/>
    <property type="match status" value="1"/>
</dbReference>
<accession>A0A484HI41</accession>
<evidence type="ECO:0000313" key="3">
    <source>
        <dbReference type="EMBL" id="VEN73926.1"/>
    </source>
</evidence>
<sequence>MKILVNANPMAGILTGISRYLRNLYAALSDLDQGRIFYMWGNEVLGAMPPLADFARWEKMTATVWKLADPIVFGLRSLHLLRQERKLREICRNTFFDIYHETGFTPSKMTSSPTLYTMCDLSMRRYKETHPRERVLFFEYFLKRRFKYANHILTISEYIRQEIINELNVPPEMVSFVHLAADPVFGPVSAEKVKKVRDNYGLPESYLLFVSSLEPRKNIDLLMDALRAAKTDIPVVLAGWHAWGDKEWIKKAEMMKKTNPVYVLGHIPDHDLVALYNGAVALIYPSIYEGFGLPIVEAMSCGCPVICSNRSSMPEVAGDAAILIDPFDSEDLAQAIEQVSHDTRLRRNLARLGLNQAKRFSWEKSAAETLDVFKKVAKNK</sequence>
<dbReference type="SUPFAM" id="SSF53756">
    <property type="entry name" value="UDP-Glycosyltransferase/glycogen phosphorylase"/>
    <property type="match status" value="1"/>
</dbReference>
<dbReference type="PANTHER" id="PTHR46401">
    <property type="entry name" value="GLYCOSYLTRANSFERASE WBBK-RELATED"/>
    <property type="match status" value="1"/>
</dbReference>
<proteinExistence type="predicted"/>
<organism evidence="3">
    <name type="scientific">uncultured Desulfobacteraceae bacterium</name>
    <dbReference type="NCBI Taxonomy" id="218296"/>
    <lineage>
        <taxon>Bacteria</taxon>
        <taxon>Pseudomonadati</taxon>
        <taxon>Thermodesulfobacteriota</taxon>
        <taxon>Desulfobacteria</taxon>
        <taxon>Desulfobacterales</taxon>
        <taxon>Desulfobacteraceae</taxon>
        <taxon>environmental samples</taxon>
    </lineage>
</organism>
<dbReference type="CDD" id="cd03809">
    <property type="entry name" value="GT4_MtfB-like"/>
    <property type="match status" value="1"/>
</dbReference>
<dbReference type="AlphaFoldDB" id="A0A484HI41"/>